<reference evidence="6 7" key="1">
    <citation type="journal article" date="2012" name="J. Bacteriol.">
        <title>Genome Sequence of the Pattern-Forming Social Bacterium Paenibacillus dendritiformis C454 Chiral Morphotype.</title>
        <authorList>
            <person name="Sirota-Madi A."/>
            <person name="Olender T."/>
            <person name="Helman Y."/>
            <person name="Brainis I."/>
            <person name="Finkelshtein A."/>
            <person name="Roth D."/>
            <person name="Hagai E."/>
            <person name="Leshkowitz D."/>
            <person name="Brodsky L."/>
            <person name="Galatenko V."/>
            <person name="Nikolaev V."/>
            <person name="Gutnick D.L."/>
            <person name="Lancet D."/>
            <person name="Ben-Jacob E."/>
        </authorList>
    </citation>
    <scope>NUCLEOTIDE SEQUENCE [LARGE SCALE GENOMIC DNA]</scope>
    <source>
        <strain evidence="6 7">C454</strain>
    </source>
</reference>
<proteinExistence type="inferred from homology"/>
<dbReference type="PATRIC" id="fig|1131935.3.peg.5408"/>
<comment type="subcellular location">
    <subcellularLocation>
        <location evidence="1">Membrane</location>
        <topology evidence="1">Multi-pass membrane protein</topology>
    </subcellularLocation>
</comment>
<keyword evidence="3" id="KW-1133">Transmembrane helix</keyword>
<dbReference type="STRING" id="1131935.PDENDC454_26058"/>
<dbReference type="Pfam" id="PF05105">
    <property type="entry name" value="Phage_holin_4_1"/>
    <property type="match status" value="1"/>
</dbReference>
<gene>
    <name evidence="6" type="ORF">PDENDC454_26058</name>
</gene>
<sequence length="135" mass="15384">MEIFVKFFIPLLSGGLISLFGNYYFLLKILIFFVLVDYASGLLASGLKGELRSNRGLIGISKKIFMFFMIAVAHHIDLIFGQDHYFQNTVTYFYIANELISIIENGIKIGVPIPAIFHEMIKKLKELSNDKSNKK</sequence>
<evidence type="ECO:0000313" key="6">
    <source>
        <dbReference type="EMBL" id="EHQ59287.1"/>
    </source>
</evidence>
<evidence type="ECO:0000256" key="4">
    <source>
        <dbReference type="ARBA" id="ARBA00023136"/>
    </source>
</evidence>
<dbReference type="AlphaFoldDB" id="H3SNR1"/>
<evidence type="ECO:0000256" key="2">
    <source>
        <dbReference type="ARBA" id="ARBA00022692"/>
    </source>
</evidence>
<evidence type="ECO:0000256" key="3">
    <source>
        <dbReference type="ARBA" id="ARBA00022989"/>
    </source>
</evidence>
<organism evidence="6 7">
    <name type="scientific">Paenibacillus dendritiformis C454</name>
    <dbReference type="NCBI Taxonomy" id="1131935"/>
    <lineage>
        <taxon>Bacteria</taxon>
        <taxon>Bacillati</taxon>
        <taxon>Bacillota</taxon>
        <taxon>Bacilli</taxon>
        <taxon>Bacillales</taxon>
        <taxon>Paenibacillaceae</taxon>
        <taxon>Paenibacillus</taxon>
    </lineage>
</organism>
<keyword evidence="2" id="KW-0812">Transmembrane</keyword>
<dbReference type="NCBIfam" id="TIGR01593">
    <property type="entry name" value="holin_tox_secr"/>
    <property type="match status" value="1"/>
</dbReference>
<dbReference type="GO" id="GO:0016020">
    <property type="term" value="C:membrane"/>
    <property type="evidence" value="ECO:0007669"/>
    <property type="project" value="UniProtKB-SubCell"/>
</dbReference>
<dbReference type="Proteomes" id="UP000003900">
    <property type="component" value="Unassembled WGS sequence"/>
</dbReference>
<evidence type="ECO:0000313" key="7">
    <source>
        <dbReference type="Proteomes" id="UP000003900"/>
    </source>
</evidence>
<name>H3SNR1_9BACL</name>
<dbReference type="EMBL" id="AHKH01000148">
    <property type="protein sequence ID" value="EHQ59287.1"/>
    <property type="molecule type" value="Genomic_DNA"/>
</dbReference>
<comment type="similarity">
    <text evidence="5">Belongs to the bacteriophage holin family. Cp-1 holin subfamily.</text>
</comment>
<comment type="caution">
    <text evidence="6">The sequence shown here is derived from an EMBL/GenBank/DDBJ whole genome shotgun (WGS) entry which is preliminary data.</text>
</comment>
<protein>
    <submittedName>
        <fullName evidence="6">Phage lysis holin</fullName>
    </submittedName>
</protein>
<evidence type="ECO:0000256" key="5">
    <source>
        <dbReference type="ARBA" id="ARBA00023600"/>
    </source>
</evidence>
<accession>H3SNR1</accession>
<dbReference type="OrthoDB" id="88184at2"/>
<evidence type="ECO:0000256" key="1">
    <source>
        <dbReference type="ARBA" id="ARBA00004141"/>
    </source>
</evidence>
<dbReference type="RefSeq" id="WP_006679686.1">
    <property type="nucleotide sequence ID" value="NZ_AHKH01000148.1"/>
</dbReference>
<keyword evidence="4" id="KW-0472">Membrane</keyword>
<dbReference type="InterPro" id="IPR006480">
    <property type="entry name" value="Phage_holin_4_1"/>
</dbReference>
<keyword evidence="7" id="KW-1185">Reference proteome</keyword>